<dbReference type="GO" id="GO:0045892">
    <property type="term" value="P:negative regulation of DNA-templated transcription"/>
    <property type="evidence" value="ECO:0007669"/>
    <property type="project" value="TreeGrafter"/>
</dbReference>
<dbReference type="AlphaFoldDB" id="A0A3N0BSD2"/>
<dbReference type="Gene3D" id="3.30.450.40">
    <property type="match status" value="1"/>
</dbReference>
<dbReference type="Pfam" id="PF01614">
    <property type="entry name" value="IclR_C"/>
    <property type="match status" value="1"/>
</dbReference>
<dbReference type="PROSITE" id="PS51077">
    <property type="entry name" value="HTH_ICLR"/>
    <property type="match status" value="1"/>
</dbReference>
<keyword evidence="7" id="KW-1185">Reference proteome</keyword>
<dbReference type="InterPro" id="IPR005471">
    <property type="entry name" value="Tscrpt_reg_IclR_N"/>
</dbReference>
<dbReference type="RefSeq" id="WP_123256116.1">
    <property type="nucleotide sequence ID" value="NZ_RBED01000115.1"/>
</dbReference>
<organism evidence="6 7">
    <name type="scientific">Arthrobacter oryzae</name>
    <dbReference type="NCBI Taxonomy" id="409290"/>
    <lineage>
        <taxon>Bacteria</taxon>
        <taxon>Bacillati</taxon>
        <taxon>Actinomycetota</taxon>
        <taxon>Actinomycetes</taxon>
        <taxon>Micrococcales</taxon>
        <taxon>Micrococcaceae</taxon>
        <taxon>Arthrobacter</taxon>
    </lineage>
</organism>
<keyword evidence="2" id="KW-0238">DNA-binding</keyword>
<dbReference type="InterPro" id="IPR029016">
    <property type="entry name" value="GAF-like_dom_sf"/>
</dbReference>
<comment type="caution">
    <text evidence="6">The sequence shown here is derived from an EMBL/GenBank/DDBJ whole genome shotgun (WGS) entry which is preliminary data.</text>
</comment>
<accession>A0A3N0BSD2</accession>
<dbReference type="GO" id="GO:0003677">
    <property type="term" value="F:DNA binding"/>
    <property type="evidence" value="ECO:0007669"/>
    <property type="project" value="UniProtKB-KW"/>
</dbReference>
<dbReference type="SUPFAM" id="SSF46785">
    <property type="entry name" value="Winged helix' DNA-binding domain"/>
    <property type="match status" value="1"/>
</dbReference>
<keyword evidence="1" id="KW-0805">Transcription regulation</keyword>
<evidence type="ECO:0000313" key="7">
    <source>
        <dbReference type="Proteomes" id="UP000273807"/>
    </source>
</evidence>
<dbReference type="SMART" id="SM00346">
    <property type="entry name" value="HTH_ICLR"/>
    <property type="match status" value="1"/>
</dbReference>
<dbReference type="SUPFAM" id="SSF55781">
    <property type="entry name" value="GAF domain-like"/>
    <property type="match status" value="1"/>
</dbReference>
<dbReference type="OrthoDB" id="8479143at2"/>
<gene>
    <name evidence="6" type="ORF">D7003_14400</name>
</gene>
<evidence type="ECO:0000313" key="6">
    <source>
        <dbReference type="EMBL" id="RNL51932.1"/>
    </source>
</evidence>
<dbReference type="PANTHER" id="PTHR30136">
    <property type="entry name" value="HELIX-TURN-HELIX TRANSCRIPTIONAL REGULATOR, ICLR FAMILY"/>
    <property type="match status" value="1"/>
</dbReference>
<name>A0A3N0BSD2_9MICC</name>
<dbReference type="Gene3D" id="1.10.10.10">
    <property type="entry name" value="Winged helix-like DNA-binding domain superfamily/Winged helix DNA-binding domain"/>
    <property type="match status" value="1"/>
</dbReference>
<dbReference type="InterPro" id="IPR014757">
    <property type="entry name" value="Tscrpt_reg_IclR_C"/>
</dbReference>
<protein>
    <submittedName>
        <fullName evidence="6">IclR family transcriptional regulator</fullName>
    </submittedName>
</protein>
<feature type="domain" description="HTH iclR-type" evidence="4">
    <location>
        <begin position="10"/>
        <end position="72"/>
    </location>
</feature>
<dbReference type="EMBL" id="RBED01000115">
    <property type="protein sequence ID" value="RNL51932.1"/>
    <property type="molecule type" value="Genomic_DNA"/>
</dbReference>
<evidence type="ECO:0000256" key="1">
    <source>
        <dbReference type="ARBA" id="ARBA00023015"/>
    </source>
</evidence>
<evidence type="ECO:0000256" key="2">
    <source>
        <dbReference type="ARBA" id="ARBA00023125"/>
    </source>
</evidence>
<dbReference type="Pfam" id="PF09339">
    <property type="entry name" value="HTH_IclR"/>
    <property type="match status" value="1"/>
</dbReference>
<keyword evidence="3" id="KW-0804">Transcription</keyword>
<dbReference type="PROSITE" id="PS51078">
    <property type="entry name" value="ICLR_ED"/>
    <property type="match status" value="1"/>
</dbReference>
<evidence type="ECO:0000256" key="3">
    <source>
        <dbReference type="ARBA" id="ARBA00023163"/>
    </source>
</evidence>
<reference evidence="6 7" key="1">
    <citation type="submission" date="2018-10" db="EMBL/GenBank/DDBJ databases">
        <title>Genome sequencing of Arthrobacter oryzae TNB02.</title>
        <authorList>
            <person name="Cho Y.-J."/>
            <person name="Cho A."/>
            <person name="Kim O.-S."/>
        </authorList>
    </citation>
    <scope>NUCLEOTIDE SEQUENCE [LARGE SCALE GENOMIC DNA]</scope>
    <source>
        <strain evidence="6 7">TNB02</strain>
    </source>
</reference>
<evidence type="ECO:0000259" key="4">
    <source>
        <dbReference type="PROSITE" id="PS51077"/>
    </source>
</evidence>
<dbReference type="InterPro" id="IPR050707">
    <property type="entry name" value="HTH_MetabolicPath_Reg"/>
</dbReference>
<evidence type="ECO:0000259" key="5">
    <source>
        <dbReference type="PROSITE" id="PS51078"/>
    </source>
</evidence>
<proteinExistence type="predicted"/>
<dbReference type="InterPro" id="IPR036390">
    <property type="entry name" value="WH_DNA-bd_sf"/>
</dbReference>
<dbReference type="Proteomes" id="UP000273807">
    <property type="component" value="Unassembled WGS sequence"/>
</dbReference>
<dbReference type="GO" id="GO:0003700">
    <property type="term" value="F:DNA-binding transcription factor activity"/>
    <property type="evidence" value="ECO:0007669"/>
    <property type="project" value="TreeGrafter"/>
</dbReference>
<sequence>MGRNDAFTGMASVQKAFALLDVVASDQRGLTAKEIAAALDIPVPTVYRLLKALVDSEHLVHLKDDSRYALGYKVHALDTSLRRQVGTPSAVARLILELHSRGEAAAYYAVHRGDHIVVAHVVDSPAHRRITPMGFGFNDAAHATAFGKILLAGMDPDRRRTYLARHGMPSMTDHTLGTVEELDEELERVREDGIAKEREEFILGASCLGAPVINAAGQIVGSVAVSMDAADFDRRAATVAPLLRDTADRVSRALRATSVLPHRG</sequence>
<dbReference type="InterPro" id="IPR036388">
    <property type="entry name" value="WH-like_DNA-bd_sf"/>
</dbReference>
<feature type="domain" description="IclR-ED" evidence="5">
    <location>
        <begin position="73"/>
        <end position="256"/>
    </location>
</feature>
<dbReference type="PANTHER" id="PTHR30136:SF24">
    <property type="entry name" value="HTH-TYPE TRANSCRIPTIONAL REPRESSOR ALLR"/>
    <property type="match status" value="1"/>
</dbReference>